<gene>
    <name evidence="2" type="ORF">HNY73_022226</name>
</gene>
<proteinExistence type="predicted"/>
<accession>A0A8T0E065</accession>
<evidence type="ECO:0000313" key="2">
    <source>
        <dbReference type="EMBL" id="KAF8764112.1"/>
    </source>
</evidence>
<organism evidence="2 3">
    <name type="scientific">Argiope bruennichi</name>
    <name type="common">Wasp spider</name>
    <name type="synonym">Aranea bruennichi</name>
    <dbReference type="NCBI Taxonomy" id="94029"/>
    <lineage>
        <taxon>Eukaryota</taxon>
        <taxon>Metazoa</taxon>
        <taxon>Ecdysozoa</taxon>
        <taxon>Arthropoda</taxon>
        <taxon>Chelicerata</taxon>
        <taxon>Arachnida</taxon>
        <taxon>Araneae</taxon>
        <taxon>Araneomorphae</taxon>
        <taxon>Entelegynae</taxon>
        <taxon>Araneoidea</taxon>
        <taxon>Araneidae</taxon>
        <taxon>Argiope</taxon>
    </lineage>
</organism>
<evidence type="ECO:0000313" key="3">
    <source>
        <dbReference type="Proteomes" id="UP000807504"/>
    </source>
</evidence>
<reference evidence="2" key="1">
    <citation type="journal article" date="2020" name="bioRxiv">
        <title>Chromosome-level reference genome of the European wasp spider Argiope bruennichi: a resource for studies on range expansion and evolutionary adaptation.</title>
        <authorList>
            <person name="Sheffer M.M."/>
            <person name="Hoppe A."/>
            <person name="Krehenwinkel H."/>
            <person name="Uhl G."/>
            <person name="Kuss A.W."/>
            <person name="Jensen L."/>
            <person name="Jensen C."/>
            <person name="Gillespie R.G."/>
            <person name="Hoff K.J."/>
            <person name="Prost S."/>
        </authorList>
    </citation>
    <scope>NUCLEOTIDE SEQUENCE</scope>
</reference>
<keyword evidence="3" id="KW-1185">Reference proteome</keyword>
<evidence type="ECO:0000256" key="1">
    <source>
        <dbReference type="SAM" id="MobiDB-lite"/>
    </source>
</evidence>
<feature type="compositionally biased region" description="Basic and acidic residues" evidence="1">
    <location>
        <begin position="1347"/>
        <end position="1363"/>
    </location>
</feature>
<comment type="caution">
    <text evidence="2">The sequence shown here is derived from an EMBL/GenBank/DDBJ whole genome shotgun (WGS) entry which is preliminary data.</text>
</comment>
<evidence type="ECO:0008006" key="4">
    <source>
        <dbReference type="Google" id="ProtNLM"/>
    </source>
</evidence>
<feature type="region of interest" description="Disordered" evidence="1">
    <location>
        <begin position="844"/>
        <end position="888"/>
    </location>
</feature>
<sequence>MPSGNEINPSECPTNTQENISEDSHFLNLNSNAIFSTSAAGLSDPRSVSDDLNEEMAQYEDQNFQDGNFSSPSDGLTEDTINSYDPFTNEHCYSVGRESSNQQFIPFQHLSNLLPLNESTNDAETTLNESLISKYETFTNASLPAISHIKDIETEMVCDEYTSPDKERFQSMSHDHTSKSDMHKNSTKISAKEILPFLLQNSDSKKENNLLFKSMQSKSEMDTQNSYKFNTNNETSFSENRQEATSPNTVIGSFDQNRGLETFFSHDNEGNLISSEMNDSNDILDKSYLSETYVYGPPLTDTDSISEQKRSNLKLNHIEKSVKSNDIRRKSPFTSSEKLFPGGIKNAIQQSIRDLILRQNAKQIDNSRKAINLPEIPISETEAHQVKKTPQNTSSSVAYEDSYWDNVGPSTYTGLGNSAREDEKYTKMSGISGEIYSINNKFASNIINLPQTPVDETEAYQVKKMPKISSSSTINKDFCWVNFDPSVCSGSGHSVPETEKCDIITTDILKEIGTSNSKTFDMESAYTGEDCRSFEQQTFETSENCNLAVHPLNTETKSLHKELGRNIYVYSENILYQNMIEENDISDEENYLINAFSTVDENDSNLIIRPETASSGINPGKFQEVDAYEIRQQNDGNSITNCNIDIRNLNTEDSVEHKKYQELKIITNNFFESFERPSLDKDQKRETPAEAETETKARNIPSLIRNFSSIDKGIGNHNNNLPRNNEMEAKNRYEHKISNRNEDLTAEISVQEISTPIQSTMNSTFINESDSKKDENRDILKTEVDKNNTYDLDNSNKEHQNIYSSSKYKGSMNNNYNDNPQNNNELTANCKFEHQILNITENSTAEIPPSSEQSKVNSDLINESDSGNTTVFSKTGANNNKTYDSDNSGLVHQSKSSLLNEFNYHYENVDVKEMESHGNEWKFSLPQLHLFGTIDDRSNTLNKACLEKEVYQKNNTISYNNDTPLVEIVDNSDFHHIFNTESQNVSSASASNLNSIQPGFMNIITEDRQKTDLSENMDKNFPIQGLISDNKQDTEIKNADESISKNICIFESKQKFEIGSNSVTNAIIPTETCNEPNISENYTSCNPEMLFKGNVYVKNSERNTTSLDDTKARYSEAENIRTIDINKSESFHKQTNMPDLKKNEGNTLSFGSHLIAPIVLGSNKNYFAENNRFDETHQHLETASQEKKNSKNTSDNYEDIIKKSRQLSVRLEDIKYKLIPLSSVGNISQDISLRNLQTSRLNVNATCARTDNSAENNISVEKQIIKRISPESQSVYFLRNSKKLKSCKIQPKSIRTTCHAVKIPAPKVEIKNQGINVRSSHPFLNSSNFNFNTTCAVTTDNSNKNNADTEKQATNRTSTEDQSLHSLKNSKRLKSCKIQPKSFNTTCQPVTEGHTVSTENSQKALISSDVRNTNEESISSPIFQMAEILRKFDNKRKETSTSNNDDFVFGPRKFIERKNDGNSSLLFGNSCESTSTGTIFDCTVAAVKQLNNGNGSTVLDILSYVRTHLPSSDKKMFLDIRKSLKDATAAGFLTYTNGKYKEGPNLIKANISTNTNKRKTNRPNDNSKMLSKRVKPTPTQLRSSRPKTTRLANKKSGRNQKDDSNEK</sequence>
<feature type="region of interest" description="Disordered" evidence="1">
    <location>
        <begin position="1339"/>
        <end position="1366"/>
    </location>
</feature>
<reference evidence="2" key="2">
    <citation type="submission" date="2020-06" db="EMBL/GenBank/DDBJ databases">
        <authorList>
            <person name="Sheffer M."/>
        </authorList>
    </citation>
    <scope>NUCLEOTIDE SEQUENCE</scope>
</reference>
<name>A0A8T0E065_ARGBR</name>
<dbReference type="EMBL" id="JABXBU010002231">
    <property type="protein sequence ID" value="KAF8764112.1"/>
    <property type="molecule type" value="Genomic_DNA"/>
</dbReference>
<dbReference type="Proteomes" id="UP000807504">
    <property type="component" value="Unassembled WGS sequence"/>
</dbReference>
<feature type="compositionally biased region" description="Basic residues" evidence="1">
    <location>
        <begin position="1584"/>
        <end position="1598"/>
    </location>
</feature>
<feature type="region of interest" description="Disordered" evidence="1">
    <location>
        <begin position="677"/>
        <end position="698"/>
    </location>
</feature>
<feature type="compositionally biased region" description="Basic and acidic residues" evidence="1">
    <location>
        <begin position="677"/>
        <end position="697"/>
    </location>
</feature>
<feature type="region of interest" description="Disordered" evidence="1">
    <location>
        <begin position="1551"/>
        <end position="1607"/>
    </location>
</feature>
<protein>
    <recommendedName>
        <fullName evidence="4">H15 domain-containing protein</fullName>
    </recommendedName>
</protein>